<dbReference type="Gene3D" id="1.20.5.170">
    <property type="match status" value="1"/>
</dbReference>
<dbReference type="PANTHER" id="PTHR23408">
    <property type="entry name" value="METHYLMALONYL-COA MUTASE"/>
    <property type="match status" value="1"/>
</dbReference>
<gene>
    <name evidence="3" type="ORF">DBRI00130_LOCUS9240</name>
</gene>
<evidence type="ECO:0008006" key="4">
    <source>
        <dbReference type="Google" id="ProtNLM"/>
    </source>
</evidence>
<dbReference type="PANTHER" id="PTHR23408:SF3">
    <property type="entry name" value="METHYLMALONIC ACIDURIA TYPE A PROTEIN, MITOCHONDRIAL"/>
    <property type="match status" value="1"/>
</dbReference>
<dbReference type="EMBL" id="HBNS01011427">
    <property type="protein sequence ID" value="CAE4596422.1"/>
    <property type="molecule type" value="Transcribed_RNA"/>
</dbReference>
<name>A0A7S4QWV9_9STRA</name>
<evidence type="ECO:0000256" key="2">
    <source>
        <dbReference type="SAM" id="MobiDB-lite"/>
    </source>
</evidence>
<dbReference type="GO" id="GO:0005737">
    <property type="term" value="C:cytoplasm"/>
    <property type="evidence" value="ECO:0007669"/>
    <property type="project" value="TreeGrafter"/>
</dbReference>
<sequence>MLPTARTLIVKSNSGFYILPFCRHRRRFPSYSSLTSLEKNIKKCPIPKLHQNDNRMAPLLSMMQSRFMSDVSSSQQQQQQQPISSLPPKPKEMADTTYQLAIDILSPNNANTKQNRLIKRRALARAITLVESKSTQHQHQSELLLSYILHAPSSSSSTSFRVGIAGPPGAGKSTLVETLGLYILNDLPQQQPKDNVPQKDVLQPNQLAVVCIDPTSSVTGGSILGDKTRMMELSRHERAYVRPSPSKGALGGLSSYTNDVTTLCHAAGYDLAIIETVGIGQSEIDIIQCVDLFILVVSPGGGDELQGVKKGVVEVADLIVVNKADGGLLDDARRTKADYTAALRFWGSGYGGNQNKKTREEWNVPPVLLVSAKTGEGISQVWSEINRYRMIMTKNDELSHKRKKQARYWMWKYAKDMILEKIMASKKDHGKATADMEKALDFGHVHPRVAASLLLKDLIGSGDDKESDDNESSSPNSRK</sequence>
<dbReference type="InterPro" id="IPR005129">
    <property type="entry name" value="GTPase_ArgK"/>
</dbReference>
<dbReference type="GO" id="GO:0003924">
    <property type="term" value="F:GTPase activity"/>
    <property type="evidence" value="ECO:0007669"/>
    <property type="project" value="InterPro"/>
</dbReference>
<dbReference type="CDD" id="cd03114">
    <property type="entry name" value="MMAA-like"/>
    <property type="match status" value="1"/>
</dbReference>
<dbReference type="GO" id="GO:0005525">
    <property type="term" value="F:GTP binding"/>
    <property type="evidence" value="ECO:0007669"/>
    <property type="project" value="InterPro"/>
</dbReference>
<dbReference type="Pfam" id="PF03308">
    <property type="entry name" value="MeaB"/>
    <property type="match status" value="2"/>
</dbReference>
<dbReference type="InterPro" id="IPR027417">
    <property type="entry name" value="P-loop_NTPase"/>
</dbReference>
<feature type="region of interest" description="Disordered" evidence="2">
    <location>
        <begin position="67"/>
        <end position="92"/>
    </location>
</feature>
<feature type="compositionally biased region" description="Low complexity" evidence="2">
    <location>
        <begin position="72"/>
        <end position="81"/>
    </location>
</feature>
<proteinExistence type="inferred from homology"/>
<organism evidence="3">
    <name type="scientific">Ditylum brightwellii</name>
    <dbReference type="NCBI Taxonomy" id="49249"/>
    <lineage>
        <taxon>Eukaryota</taxon>
        <taxon>Sar</taxon>
        <taxon>Stramenopiles</taxon>
        <taxon>Ochrophyta</taxon>
        <taxon>Bacillariophyta</taxon>
        <taxon>Mediophyceae</taxon>
        <taxon>Lithodesmiophycidae</taxon>
        <taxon>Lithodesmiales</taxon>
        <taxon>Lithodesmiaceae</taxon>
        <taxon>Ditylum</taxon>
    </lineage>
</organism>
<comment type="similarity">
    <text evidence="1">Belongs to the SIMIBI class G3E GTPase family. ArgK/MeaB subfamily.</text>
</comment>
<feature type="region of interest" description="Disordered" evidence="2">
    <location>
        <begin position="460"/>
        <end position="479"/>
    </location>
</feature>
<dbReference type="AlphaFoldDB" id="A0A7S4QWV9"/>
<protein>
    <recommendedName>
        <fullName evidence="4">AAA+ ATPase domain-containing protein</fullName>
    </recommendedName>
</protein>
<evidence type="ECO:0000313" key="3">
    <source>
        <dbReference type="EMBL" id="CAE4596422.1"/>
    </source>
</evidence>
<reference evidence="3" key="1">
    <citation type="submission" date="2021-01" db="EMBL/GenBank/DDBJ databases">
        <authorList>
            <person name="Corre E."/>
            <person name="Pelletier E."/>
            <person name="Niang G."/>
            <person name="Scheremetjew M."/>
            <person name="Finn R."/>
            <person name="Kale V."/>
            <person name="Holt S."/>
            <person name="Cochrane G."/>
            <person name="Meng A."/>
            <person name="Brown T."/>
            <person name="Cohen L."/>
        </authorList>
    </citation>
    <scope>NUCLEOTIDE SEQUENCE</scope>
    <source>
        <strain evidence="3">GSO104</strain>
    </source>
</reference>
<dbReference type="NCBIfam" id="NF006958">
    <property type="entry name" value="PRK09435.1"/>
    <property type="match status" value="1"/>
</dbReference>
<dbReference type="SUPFAM" id="SSF52540">
    <property type="entry name" value="P-loop containing nucleoside triphosphate hydrolases"/>
    <property type="match status" value="1"/>
</dbReference>
<accession>A0A7S4QWV9</accession>
<dbReference type="Gene3D" id="3.40.50.300">
    <property type="entry name" value="P-loop containing nucleotide triphosphate hydrolases"/>
    <property type="match status" value="1"/>
</dbReference>
<dbReference type="Gene3D" id="1.10.287.130">
    <property type="match status" value="1"/>
</dbReference>
<evidence type="ECO:0000256" key="1">
    <source>
        <dbReference type="ARBA" id="ARBA00009625"/>
    </source>
</evidence>